<dbReference type="AlphaFoldDB" id="A0A8H4RPM2"/>
<dbReference type="EMBL" id="JAAMPI010000331">
    <property type="protein sequence ID" value="KAF4632619.1"/>
    <property type="molecule type" value="Genomic_DNA"/>
</dbReference>
<feature type="region of interest" description="Disordered" evidence="1">
    <location>
        <begin position="152"/>
        <end position="174"/>
    </location>
</feature>
<evidence type="ECO:0000313" key="2">
    <source>
        <dbReference type="EMBL" id="KAF4632619.1"/>
    </source>
</evidence>
<accession>A0A8H4RPM2</accession>
<proteinExistence type="predicted"/>
<gene>
    <name evidence="2" type="ORF">G7Y89_g5507</name>
</gene>
<dbReference type="Proteomes" id="UP000566819">
    <property type="component" value="Unassembled WGS sequence"/>
</dbReference>
<sequence length="326" mass="37034">MDNNGNIVYDQSGNPIYEDYSDIPCSGCRDLNRVATAMRFSDGDVVLLQDTSCRMSGIINTSNRITEIVQRTQLGFKRPSVPRNYHQSLYCTATSIKVALLLEFSDKYETFFFPLSPLHPPSMTEATQQEDKKQYWEDKKLADQTVENIEFDKKANSSQASYPPRKLISPPMPPGFSFEQRKANIRQYRKDKELADETAKNTKFNKIIPSSASANYNQASLPGIMEEAQQVGNRQYGEGKTLADQTAKNTQFDKKIKWADLPYPIQPQEVVVIGGQRHQWSYTRVFVKDRSGVLSCAVWSQLLLKSCVERGDTQVENGIVNKWANM</sequence>
<keyword evidence="3" id="KW-1185">Reference proteome</keyword>
<reference evidence="2 3" key="1">
    <citation type="submission" date="2020-03" db="EMBL/GenBank/DDBJ databases">
        <title>Draft Genome Sequence of Cudoniella acicularis.</title>
        <authorList>
            <person name="Buettner E."/>
            <person name="Kellner H."/>
        </authorList>
    </citation>
    <scope>NUCLEOTIDE SEQUENCE [LARGE SCALE GENOMIC DNA]</scope>
    <source>
        <strain evidence="2 3">DSM 108380</strain>
    </source>
</reference>
<organism evidence="2 3">
    <name type="scientific">Cudoniella acicularis</name>
    <dbReference type="NCBI Taxonomy" id="354080"/>
    <lineage>
        <taxon>Eukaryota</taxon>
        <taxon>Fungi</taxon>
        <taxon>Dikarya</taxon>
        <taxon>Ascomycota</taxon>
        <taxon>Pezizomycotina</taxon>
        <taxon>Leotiomycetes</taxon>
        <taxon>Helotiales</taxon>
        <taxon>Tricladiaceae</taxon>
        <taxon>Cudoniella</taxon>
    </lineage>
</organism>
<dbReference type="OrthoDB" id="5235056at2759"/>
<protein>
    <submittedName>
        <fullName evidence="2">Uncharacterized protein</fullName>
    </submittedName>
</protein>
<comment type="caution">
    <text evidence="2">The sequence shown here is derived from an EMBL/GenBank/DDBJ whole genome shotgun (WGS) entry which is preliminary data.</text>
</comment>
<evidence type="ECO:0000313" key="3">
    <source>
        <dbReference type="Proteomes" id="UP000566819"/>
    </source>
</evidence>
<evidence type="ECO:0000256" key="1">
    <source>
        <dbReference type="SAM" id="MobiDB-lite"/>
    </source>
</evidence>
<name>A0A8H4RPM2_9HELO</name>